<dbReference type="PRINTS" id="PR00132">
    <property type="entry name" value="GLHYDRLASE2"/>
</dbReference>
<dbReference type="Gene3D" id="3.20.20.80">
    <property type="entry name" value="Glycosidases"/>
    <property type="match status" value="1"/>
</dbReference>
<dbReference type="Proteomes" id="UP000678679">
    <property type="component" value="Chromosome 1"/>
</dbReference>
<dbReference type="Gene3D" id="2.60.120.260">
    <property type="entry name" value="Galactose-binding domain-like"/>
    <property type="match status" value="1"/>
</dbReference>
<proteinExistence type="inferred from homology"/>
<keyword evidence="2" id="KW-0378">Hydrolase</keyword>
<dbReference type="Gene3D" id="2.60.40.10">
    <property type="entry name" value="Immunoglobulins"/>
    <property type="match status" value="2"/>
</dbReference>
<dbReference type="Gene3D" id="2.60.120.430">
    <property type="entry name" value="Galactose-binding lectin"/>
    <property type="match status" value="1"/>
</dbReference>
<reference evidence="9 10" key="1">
    <citation type="submission" date="2021-05" db="EMBL/GenBank/DDBJ databases">
        <title>Comparative genomic studies on the polysaccharide-degrading batcterial strains of the Flammeovirga genus.</title>
        <authorList>
            <person name="Zewei F."/>
            <person name="Zheng Z."/>
            <person name="Yu L."/>
            <person name="Ruyue G."/>
            <person name="Yanhong M."/>
            <person name="Yuanyuan C."/>
            <person name="Jingyan G."/>
            <person name="Wenjun H."/>
        </authorList>
    </citation>
    <scope>NUCLEOTIDE SEQUENCE [LARGE SCALE GENOMIC DNA]</scope>
    <source>
        <strain evidence="9 10">NBRC:100898</strain>
    </source>
</reference>
<evidence type="ECO:0000259" key="5">
    <source>
        <dbReference type="Pfam" id="PF02836"/>
    </source>
</evidence>
<dbReference type="GO" id="GO:0004553">
    <property type="term" value="F:hydrolase activity, hydrolyzing O-glycosyl compounds"/>
    <property type="evidence" value="ECO:0007669"/>
    <property type="project" value="InterPro"/>
</dbReference>
<dbReference type="Pfam" id="PF16355">
    <property type="entry name" value="DUF4982"/>
    <property type="match status" value="1"/>
</dbReference>
<feature type="domain" description="DUF4982" evidence="8">
    <location>
        <begin position="607"/>
        <end position="653"/>
    </location>
</feature>
<feature type="domain" description="Glycoside hydrolase family 2 immunoglobulin-like beta-sandwich" evidence="4">
    <location>
        <begin position="170"/>
        <end position="272"/>
    </location>
</feature>
<dbReference type="InterPro" id="IPR008979">
    <property type="entry name" value="Galactose-bd-like_sf"/>
</dbReference>
<dbReference type="Pfam" id="PF11721">
    <property type="entry name" value="Malectin"/>
    <property type="match status" value="1"/>
</dbReference>
<dbReference type="InterPro" id="IPR036156">
    <property type="entry name" value="Beta-gal/glucu_dom_sf"/>
</dbReference>
<dbReference type="InterPro" id="IPR051913">
    <property type="entry name" value="GH2_Domain-Containing"/>
</dbReference>
<protein>
    <submittedName>
        <fullName evidence="9">DUF4982 domain-containing protein</fullName>
    </submittedName>
</protein>
<evidence type="ECO:0000256" key="3">
    <source>
        <dbReference type="ARBA" id="ARBA00023295"/>
    </source>
</evidence>
<dbReference type="KEGG" id="fya:KMW28_19250"/>
<dbReference type="EMBL" id="CP076132">
    <property type="protein sequence ID" value="QWG01754.1"/>
    <property type="molecule type" value="Genomic_DNA"/>
</dbReference>
<dbReference type="Pfam" id="PF00703">
    <property type="entry name" value="Glyco_hydro_2"/>
    <property type="match status" value="1"/>
</dbReference>
<evidence type="ECO:0000256" key="2">
    <source>
        <dbReference type="ARBA" id="ARBA00022801"/>
    </source>
</evidence>
<gene>
    <name evidence="9" type="ORF">KMW28_19250</name>
</gene>
<evidence type="ECO:0000313" key="9">
    <source>
        <dbReference type="EMBL" id="QWG01754.1"/>
    </source>
</evidence>
<dbReference type="InterPro" id="IPR006101">
    <property type="entry name" value="Glyco_hydro_2"/>
</dbReference>
<dbReference type="GO" id="GO:0005975">
    <property type="term" value="P:carbohydrate metabolic process"/>
    <property type="evidence" value="ECO:0007669"/>
    <property type="project" value="InterPro"/>
</dbReference>
<dbReference type="AlphaFoldDB" id="A0AAX1N2I7"/>
<dbReference type="Pfam" id="PF02837">
    <property type="entry name" value="Glyco_hydro_2_N"/>
    <property type="match status" value="1"/>
</dbReference>
<dbReference type="SUPFAM" id="SSF49303">
    <property type="entry name" value="beta-Galactosidase/glucuronidase domain"/>
    <property type="match status" value="1"/>
</dbReference>
<dbReference type="InterPro" id="IPR017853">
    <property type="entry name" value="GH"/>
</dbReference>
<dbReference type="PANTHER" id="PTHR42732:SF1">
    <property type="entry name" value="BETA-MANNOSIDASE"/>
    <property type="match status" value="1"/>
</dbReference>
<name>A0AAX1N2I7_9BACT</name>
<dbReference type="SUPFAM" id="SSF49785">
    <property type="entry name" value="Galactose-binding domain-like"/>
    <property type="match status" value="1"/>
</dbReference>
<evidence type="ECO:0000259" key="8">
    <source>
        <dbReference type="Pfam" id="PF16355"/>
    </source>
</evidence>
<dbReference type="InterPro" id="IPR013783">
    <property type="entry name" value="Ig-like_fold"/>
</dbReference>
<accession>A0AAX1N2I7</accession>
<feature type="domain" description="Glycosyl hydrolases family 2 sugar binding" evidence="6">
    <location>
        <begin position="17"/>
        <end position="148"/>
    </location>
</feature>
<evidence type="ECO:0000313" key="10">
    <source>
        <dbReference type="Proteomes" id="UP000678679"/>
    </source>
</evidence>
<feature type="domain" description="Glycoside hydrolase family 2 catalytic" evidence="5">
    <location>
        <begin position="280"/>
        <end position="578"/>
    </location>
</feature>
<dbReference type="InterPro" id="IPR006103">
    <property type="entry name" value="Glyco_hydro_2_cat"/>
</dbReference>
<dbReference type="InterPro" id="IPR006104">
    <property type="entry name" value="Glyco_hydro_2_N"/>
</dbReference>
<keyword evidence="10" id="KW-1185">Reference proteome</keyword>
<sequence>MKKSINSNWEFFTEKEWIAHLYDHSVNGTKVNIPHTWNNIDAVDEESGYFRGIGYYKKEIFIPLNYKDKDLSLLFEGVNQVATVFINDVEVGIHKGGYTRFIFDVHQYLKFGEQNKMIIKVDNSYDENIAPLSADFTFFGGIYRDVFLEVKNKIHWKKDEYAGATVHINTPNVTKDKASVRFRGHINNTLTTNQTVTLKCKLIAPNQSVVYQSAKKQKLVKSADKEIDETFEINNPLLWNTETPNLYQLHLSIIDEKSGKELDSFISSVGFRWYSFDVKNGFVLNGEPLKLIGTNRHQCFEGLGNALPDELHVRDIKLLKEMGGNFLRVSHYPQDPVVMEMCDKLGILTSVEIPLVNAITETEEFTNNSVHMVKEMIHQNRNHPSVIMWAYMNEILLRPPFKKDKERHKKYLVKVKELTQLLENTVKELDEERYTMNAHHGSGAYHEAEICAIPDIMGWNLYSGWYGGKFSGFEKFLDKYQALYPDKVMMVTEYGADVHADLHSFNPIRFDYTVEYGNLYHEHYLPAILERNFIAGAAIWNINDFHSELRGYATPHINSKGITTTDRTPKDTYYLYQANFLKEPFLKIGDRTWTLRSGQESNGICKQPVVVYSNQEKVTLSVNGKELGEQKVTLGKATFNVPFQDGNNQIVAKSGELLIDMLDIEFRMIPESFTSSDVPLYEINVDLGSTRYYHDKTLNQIWIPEKEYTSGSWGYIGGEAFKVKTKYGSMPASDLEIYGTKNDPIYQTNRMDLEAFKFDVKDGFYTVELHFAELLAKSDKEALAYNLGNDKVEENINERVFSILINDELVEEELNLAKEFGGARAVIKKFQVKAVDGQGIIINCKSIKDKSLISAIRLYKNY</sequence>
<dbReference type="RefSeq" id="WP_169665983.1">
    <property type="nucleotide sequence ID" value="NZ_CP076132.1"/>
</dbReference>
<organism evidence="9 10">
    <name type="scientific">Flammeovirga yaeyamensis</name>
    <dbReference type="NCBI Taxonomy" id="367791"/>
    <lineage>
        <taxon>Bacteria</taxon>
        <taxon>Pseudomonadati</taxon>
        <taxon>Bacteroidota</taxon>
        <taxon>Cytophagia</taxon>
        <taxon>Cytophagales</taxon>
        <taxon>Flammeovirgaceae</taxon>
        <taxon>Flammeovirga</taxon>
    </lineage>
</organism>
<evidence type="ECO:0000259" key="6">
    <source>
        <dbReference type="Pfam" id="PF02837"/>
    </source>
</evidence>
<dbReference type="SUPFAM" id="SSF51445">
    <property type="entry name" value="(Trans)glycosidases"/>
    <property type="match status" value="1"/>
</dbReference>
<dbReference type="InterPro" id="IPR006102">
    <property type="entry name" value="Ig-like_GH2"/>
</dbReference>
<dbReference type="InterPro" id="IPR021720">
    <property type="entry name" value="Malectin_dom"/>
</dbReference>
<keyword evidence="3" id="KW-0326">Glycosidase</keyword>
<feature type="domain" description="Malectin" evidence="7">
    <location>
        <begin position="730"/>
        <end position="854"/>
    </location>
</feature>
<comment type="similarity">
    <text evidence="1">Belongs to the glycosyl hydrolase 2 family.</text>
</comment>
<evidence type="ECO:0000256" key="1">
    <source>
        <dbReference type="ARBA" id="ARBA00007401"/>
    </source>
</evidence>
<dbReference type="PANTHER" id="PTHR42732">
    <property type="entry name" value="BETA-GALACTOSIDASE"/>
    <property type="match status" value="1"/>
</dbReference>
<evidence type="ECO:0000259" key="4">
    <source>
        <dbReference type="Pfam" id="PF00703"/>
    </source>
</evidence>
<dbReference type="Pfam" id="PF02836">
    <property type="entry name" value="Glyco_hydro_2_C"/>
    <property type="match status" value="1"/>
</dbReference>
<evidence type="ECO:0000259" key="7">
    <source>
        <dbReference type="Pfam" id="PF11721"/>
    </source>
</evidence>
<dbReference type="InterPro" id="IPR032311">
    <property type="entry name" value="DUF4982"/>
</dbReference>